<gene>
    <name evidence="1" type="ORF">ATZ36_12110</name>
</gene>
<evidence type="ECO:0000313" key="1">
    <source>
        <dbReference type="EMBL" id="OEG71886.1"/>
    </source>
</evidence>
<dbReference type="AlphaFoldDB" id="A0A1E5IN22"/>
<dbReference type="Proteomes" id="UP000095237">
    <property type="component" value="Unassembled WGS sequence"/>
</dbReference>
<comment type="caution">
    <text evidence="1">The sequence shown here is derived from an EMBL/GenBank/DDBJ whole genome shotgun (WGS) entry which is preliminary data.</text>
</comment>
<organism evidence="1 2">
    <name type="scientific">Endomicrobium trichonymphae</name>
    <dbReference type="NCBI Taxonomy" id="1408204"/>
    <lineage>
        <taxon>Bacteria</taxon>
        <taxon>Pseudomonadati</taxon>
        <taxon>Elusimicrobiota</taxon>
        <taxon>Endomicrobiia</taxon>
        <taxon>Endomicrobiales</taxon>
        <taxon>Endomicrobiaceae</taxon>
        <taxon>Candidatus Endomicrobiellum</taxon>
    </lineage>
</organism>
<sequence>MVKEIAEASTLGNGLKELGKKGVIIPQTLQKAFGKLYAYTNDETTEIRHSLMGGEGVYFLKNQNSC</sequence>
<accession>A0A1E5IN22</accession>
<protein>
    <submittedName>
        <fullName evidence="1">Uncharacterized protein</fullName>
    </submittedName>
</protein>
<keyword evidence="2" id="KW-1185">Reference proteome</keyword>
<name>A0A1E5IN22_ENDTX</name>
<dbReference type="EMBL" id="LNVX01000023">
    <property type="protein sequence ID" value="OEG71886.1"/>
    <property type="molecule type" value="Genomic_DNA"/>
</dbReference>
<reference evidence="1 2" key="1">
    <citation type="submission" date="2015-11" db="EMBL/GenBank/DDBJ databases">
        <title>Evidence for parallel genomic evolution in an endosymbiosis of termite gut flagellates.</title>
        <authorList>
            <person name="Zheng H."/>
        </authorList>
    </citation>
    <scope>NUCLEOTIDE SEQUENCE [LARGE SCALE GENOMIC DNA]</scope>
    <source>
        <strain evidence="1 2">CET450</strain>
    </source>
</reference>
<proteinExistence type="predicted"/>
<evidence type="ECO:0000313" key="2">
    <source>
        <dbReference type="Proteomes" id="UP000095237"/>
    </source>
</evidence>